<evidence type="ECO:0000256" key="1">
    <source>
        <dbReference type="SAM" id="SignalP"/>
    </source>
</evidence>
<proteinExistence type="predicted"/>
<dbReference type="SUPFAM" id="SSF50814">
    <property type="entry name" value="Lipocalins"/>
    <property type="match status" value="1"/>
</dbReference>
<evidence type="ECO:0000313" key="2">
    <source>
        <dbReference type="EMBL" id="MXU95168.1"/>
    </source>
</evidence>
<organism evidence="2">
    <name type="scientific">Ixodes ricinus</name>
    <name type="common">Common tick</name>
    <name type="synonym">Acarus ricinus</name>
    <dbReference type="NCBI Taxonomy" id="34613"/>
    <lineage>
        <taxon>Eukaryota</taxon>
        <taxon>Metazoa</taxon>
        <taxon>Ecdysozoa</taxon>
        <taxon>Arthropoda</taxon>
        <taxon>Chelicerata</taxon>
        <taxon>Arachnida</taxon>
        <taxon>Acari</taxon>
        <taxon>Parasitiformes</taxon>
        <taxon>Ixodida</taxon>
        <taxon>Ixodoidea</taxon>
        <taxon>Ixodidae</taxon>
        <taxon>Ixodinae</taxon>
        <taxon>Ixodes</taxon>
    </lineage>
</organism>
<name>A0A6B0V1D0_IXORI</name>
<feature type="signal peptide" evidence="1">
    <location>
        <begin position="1"/>
        <end position="17"/>
    </location>
</feature>
<dbReference type="Pfam" id="PF02098">
    <property type="entry name" value="His_binding"/>
    <property type="match status" value="1"/>
</dbReference>
<feature type="chain" id="PRO_5025681713" evidence="1">
    <location>
        <begin position="18"/>
        <end position="180"/>
    </location>
</feature>
<sequence length="180" mass="20884">MIAALFLVIQLLGQSESKTILCDGDFPNATEVMALLNRTYMLQSLEHSPSVQCAYQIFYEKNYRNKLRHKYNYIVQPQSGKPLPKPMYVLRVVNSTIYLSSQPDFEKDFTQLDILFSDSRSCIVTKGPDIKYIPNACRLWLTELFFAKPPPQCTAGFERHCKSTPFYYNITRCINLNEHH</sequence>
<dbReference type="Gene3D" id="2.40.128.20">
    <property type="match status" value="1"/>
</dbReference>
<dbReference type="GO" id="GO:0030682">
    <property type="term" value="P:symbiont-mediated perturbation of host defenses"/>
    <property type="evidence" value="ECO:0007669"/>
    <property type="project" value="InterPro"/>
</dbReference>
<dbReference type="InterPro" id="IPR002970">
    <property type="entry name" value="Tick_his-bd"/>
</dbReference>
<reference evidence="2" key="1">
    <citation type="submission" date="2019-12" db="EMBL/GenBank/DDBJ databases">
        <title>An insight into the sialome of adult female Ixodes ricinus ticks feeding for 6 days.</title>
        <authorList>
            <person name="Perner J."/>
            <person name="Ribeiro J.M.C."/>
        </authorList>
    </citation>
    <scope>NUCLEOTIDE SEQUENCE</scope>
    <source>
        <strain evidence="2">Semi-engorged</strain>
        <tissue evidence="2">Salivary glands</tissue>
    </source>
</reference>
<protein>
    <submittedName>
        <fullName evidence="2">Putative lipocalin</fullName>
    </submittedName>
</protein>
<accession>A0A6B0V1D0</accession>
<dbReference type="GO" id="GO:0043176">
    <property type="term" value="F:amine binding"/>
    <property type="evidence" value="ECO:0007669"/>
    <property type="project" value="InterPro"/>
</dbReference>
<dbReference type="EMBL" id="GIFC01013085">
    <property type="protein sequence ID" value="MXU95168.1"/>
    <property type="molecule type" value="Transcribed_RNA"/>
</dbReference>
<dbReference type="InterPro" id="IPR012674">
    <property type="entry name" value="Calycin"/>
</dbReference>
<dbReference type="AlphaFoldDB" id="A0A6B0V1D0"/>
<keyword evidence="1" id="KW-0732">Signal</keyword>